<dbReference type="Proteomes" id="UP001293791">
    <property type="component" value="Unassembled WGS sequence"/>
</dbReference>
<keyword evidence="2" id="KW-1185">Reference proteome</keyword>
<reference evidence="1 2" key="1">
    <citation type="submission" date="2023-02" db="EMBL/GenBank/DDBJ databases">
        <title>Host association and intracellularity evolved multiple times independently in the Rickettsiales.</title>
        <authorList>
            <person name="Castelli M."/>
            <person name="Nardi T."/>
            <person name="Gammuto L."/>
            <person name="Bellinzona G."/>
            <person name="Sabaneyeva E."/>
            <person name="Potekhin A."/>
            <person name="Serra V."/>
            <person name="Petroni G."/>
            <person name="Sassera D."/>
        </authorList>
    </citation>
    <scope>NUCLEOTIDE SEQUENCE [LARGE SCALE GENOMIC DNA]</scope>
    <source>
        <strain evidence="1 2">BOD18</strain>
    </source>
</reference>
<protein>
    <recommendedName>
        <fullName evidence="3">Flagellin</fullName>
    </recommendedName>
</protein>
<organism evidence="1 2">
    <name type="scientific">Candidatus Cyrtobacter comes</name>
    <dbReference type="NCBI Taxonomy" id="675776"/>
    <lineage>
        <taxon>Bacteria</taxon>
        <taxon>Pseudomonadati</taxon>
        <taxon>Pseudomonadota</taxon>
        <taxon>Alphaproteobacteria</taxon>
        <taxon>Rickettsiales</taxon>
        <taxon>Candidatus Midichloriaceae</taxon>
        <taxon>Candidatus Cyrtobacter</taxon>
    </lineage>
</organism>
<name>A0ABU5L7I8_9RICK</name>
<dbReference type="EMBL" id="JARGYT010000019">
    <property type="protein sequence ID" value="MDZ5762089.1"/>
    <property type="molecule type" value="Genomic_DNA"/>
</dbReference>
<evidence type="ECO:0000313" key="2">
    <source>
        <dbReference type="Proteomes" id="UP001293791"/>
    </source>
</evidence>
<evidence type="ECO:0008006" key="3">
    <source>
        <dbReference type="Google" id="ProtNLM"/>
    </source>
</evidence>
<proteinExistence type="predicted"/>
<accession>A0ABU5L7I8</accession>
<gene>
    <name evidence="1" type="ORF">Cyrtocomes_00457</name>
</gene>
<comment type="caution">
    <text evidence="1">The sequence shown here is derived from an EMBL/GenBank/DDBJ whole genome shotgun (WGS) entry which is preliminary data.</text>
</comment>
<sequence>MNGCGAASALNRGRCAYENNNDLKKYASNIAAGRQFYNTGFSIDADIKPREARDAQALYQRSTKNETKIKILENNIQIMSDLNDALTNITDFVSNIANESGQFSASELFNEQHSEILYKTISSKFNTILSYINKRSVVDNSAIFSGDYVEREAIPKAATELLDIYRINNVIRPRDFYNGGVKTRVLAGSEIELPTALVFEKLLNCMASFLNKLADNSKISIPITQESLHGFVRELSDIHSEISKLSGEVLFHLGNITEELKILRSSVAQDKDNISNHGMVDNADSINKFSDSMLKSQTYTAVSTAIKENNKQLINNAMR</sequence>
<evidence type="ECO:0000313" key="1">
    <source>
        <dbReference type="EMBL" id="MDZ5762089.1"/>
    </source>
</evidence>